<evidence type="ECO:0000313" key="2">
    <source>
        <dbReference type="Proteomes" id="UP000199502"/>
    </source>
</evidence>
<dbReference type="Proteomes" id="UP000199502">
    <property type="component" value="Unassembled WGS sequence"/>
</dbReference>
<protein>
    <submittedName>
        <fullName evidence="1">Head-tail adaptor</fullName>
    </submittedName>
</protein>
<gene>
    <name evidence="1" type="ORF">SAMN05660710_01962</name>
</gene>
<dbReference type="InterPro" id="IPR038666">
    <property type="entry name" value="SSP1_head-tail_sf"/>
</dbReference>
<evidence type="ECO:0000313" key="1">
    <source>
        <dbReference type="EMBL" id="SCY58313.1"/>
    </source>
</evidence>
<organism evidence="1 2">
    <name type="scientific">Paracoccus tibetensis</name>
    <dbReference type="NCBI Taxonomy" id="336292"/>
    <lineage>
        <taxon>Bacteria</taxon>
        <taxon>Pseudomonadati</taxon>
        <taxon>Pseudomonadota</taxon>
        <taxon>Alphaproteobacteria</taxon>
        <taxon>Rhodobacterales</taxon>
        <taxon>Paracoccaceae</taxon>
        <taxon>Paracoccus</taxon>
    </lineage>
</organism>
<reference evidence="1 2" key="1">
    <citation type="submission" date="2016-10" db="EMBL/GenBank/DDBJ databases">
        <authorList>
            <person name="de Groot N.N."/>
        </authorList>
    </citation>
    <scope>NUCLEOTIDE SEQUENCE [LARGE SCALE GENOMIC DNA]</scope>
    <source>
        <strain evidence="1 2">CGMCC 1.8925</strain>
    </source>
</reference>
<keyword evidence="2" id="KW-1185">Reference proteome</keyword>
<dbReference type="RefSeq" id="WP_090743256.1">
    <property type="nucleotide sequence ID" value="NZ_FMVT01000006.1"/>
</dbReference>
<accession>A0A1G5H3B6</accession>
<dbReference type="OrthoDB" id="7570189at2"/>
<dbReference type="EMBL" id="FMVT01000006">
    <property type="protein sequence ID" value="SCY58313.1"/>
    <property type="molecule type" value="Genomic_DNA"/>
</dbReference>
<proteinExistence type="predicted"/>
<dbReference type="Gene3D" id="2.40.10.270">
    <property type="entry name" value="Bacteriophage SPP1 head-tail adaptor protein"/>
    <property type="match status" value="1"/>
</dbReference>
<dbReference type="InterPro" id="IPR008767">
    <property type="entry name" value="Phage_SPP1_head-tail_adaptor"/>
</dbReference>
<name>A0A1G5H3B6_9RHOB</name>
<dbReference type="AlphaFoldDB" id="A0A1G5H3B6"/>
<dbReference type="STRING" id="336292.SAMN05660710_01962"/>
<sequence length="112" mass="12484">MDAPQLNVELTLEEGVRVSDGAGGHRLAWQELGRLWAALDARSARETGQGIGMVSVVQWRITVRGAQAGDPRRPRAGQRLRMGTRRFRIEAVAERDGSGRWLDCFAREEEQA</sequence>
<dbReference type="Pfam" id="PF05521">
    <property type="entry name" value="Phage_HCP"/>
    <property type="match status" value="1"/>
</dbReference>